<dbReference type="STRING" id="1384049.CD29_18135"/>
<dbReference type="GO" id="GO:0009691">
    <property type="term" value="P:cytokinin biosynthetic process"/>
    <property type="evidence" value="ECO:0007669"/>
    <property type="project" value="UniProtKB-UniRule"/>
</dbReference>
<organism evidence="3 4">
    <name type="scientific">Ureibacillus manganicus DSM 26584</name>
    <dbReference type="NCBI Taxonomy" id="1384049"/>
    <lineage>
        <taxon>Bacteria</taxon>
        <taxon>Bacillati</taxon>
        <taxon>Bacillota</taxon>
        <taxon>Bacilli</taxon>
        <taxon>Bacillales</taxon>
        <taxon>Caryophanaceae</taxon>
        <taxon>Ureibacillus</taxon>
    </lineage>
</organism>
<dbReference type="eggNOG" id="COG1611">
    <property type="taxonomic scope" value="Bacteria"/>
</dbReference>
<dbReference type="GO" id="GO:0005829">
    <property type="term" value="C:cytosol"/>
    <property type="evidence" value="ECO:0007669"/>
    <property type="project" value="TreeGrafter"/>
</dbReference>
<evidence type="ECO:0000256" key="1">
    <source>
        <dbReference type="ARBA" id="ARBA00006763"/>
    </source>
</evidence>
<dbReference type="EMBL" id="JPVN01000032">
    <property type="protein sequence ID" value="KGR75240.1"/>
    <property type="molecule type" value="Genomic_DNA"/>
</dbReference>
<dbReference type="PANTHER" id="PTHR31223:SF70">
    <property type="entry name" value="LOG FAMILY PROTEIN YJL055W"/>
    <property type="match status" value="1"/>
</dbReference>
<reference evidence="3 4" key="1">
    <citation type="submission" date="2014-02" db="EMBL/GenBank/DDBJ databases">
        <title>Draft genome sequence of Lysinibacillus manganicus DSM 26584T.</title>
        <authorList>
            <person name="Zhang F."/>
            <person name="Wang G."/>
            <person name="Zhang L."/>
        </authorList>
    </citation>
    <scope>NUCLEOTIDE SEQUENCE [LARGE SCALE GENOMIC DNA]</scope>
    <source>
        <strain evidence="3 4">DSM 26584</strain>
    </source>
</reference>
<accession>A0A0A3HVI5</accession>
<dbReference type="RefSeq" id="WP_197061779.1">
    <property type="nucleotide sequence ID" value="NZ_AVDA01000032.1"/>
</dbReference>
<dbReference type="NCBIfam" id="TIGR00730">
    <property type="entry name" value="Rossman fold protein, TIGR00730 family"/>
    <property type="match status" value="1"/>
</dbReference>
<keyword evidence="2" id="KW-0203">Cytokinin biosynthesis</keyword>
<dbReference type="InterPro" id="IPR031100">
    <property type="entry name" value="LOG_fam"/>
</dbReference>
<dbReference type="SUPFAM" id="SSF102405">
    <property type="entry name" value="MCP/YpsA-like"/>
    <property type="match status" value="1"/>
</dbReference>
<comment type="caution">
    <text evidence="3">The sequence shown here is derived from an EMBL/GenBank/DDBJ whole genome shotgun (WGS) entry which is preliminary data.</text>
</comment>
<keyword evidence="4" id="KW-1185">Reference proteome</keyword>
<evidence type="ECO:0000313" key="3">
    <source>
        <dbReference type="EMBL" id="KGR75240.1"/>
    </source>
</evidence>
<evidence type="ECO:0000256" key="2">
    <source>
        <dbReference type="RuleBase" id="RU363015"/>
    </source>
</evidence>
<name>A0A0A3HVI5_9BACL</name>
<dbReference type="GO" id="GO:0016799">
    <property type="term" value="F:hydrolase activity, hydrolyzing N-glycosyl compounds"/>
    <property type="evidence" value="ECO:0007669"/>
    <property type="project" value="TreeGrafter"/>
</dbReference>
<sequence>MNVAIYCGSQTGKNPIYIEKAKELGEQLAKAGLGIVYGGSTVGLMGAVADSALAHKGRVIGIMPEHLQKRELTHLNLTEIHIVDSMHSRKAKMADLADSYIALPGGCGTLDEYFEIFTWAQIGLHAKPVILYNINGFYGALIQHFEKMLDEGFIREEQRSILQVASSVDEIIKILLADEGDLGKVAN</sequence>
<dbReference type="EC" id="3.2.2.n1" evidence="2"/>
<dbReference type="Pfam" id="PF03641">
    <property type="entry name" value="Lysine_decarbox"/>
    <property type="match status" value="1"/>
</dbReference>
<dbReference type="Proteomes" id="UP000030416">
    <property type="component" value="Unassembled WGS sequence"/>
</dbReference>
<keyword evidence="2" id="KW-0378">Hydrolase</keyword>
<dbReference type="PANTHER" id="PTHR31223">
    <property type="entry name" value="LOG FAMILY PROTEIN YJL055W"/>
    <property type="match status" value="1"/>
</dbReference>
<evidence type="ECO:0000313" key="4">
    <source>
        <dbReference type="Proteomes" id="UP000030416"/>
    </source>
</evidence>
<proteinExistence type="inferred from homology"/>
<comment type="similarity">
    <text evidence="1 2">Belongs to the LOG family.</text>
</comment>
<dbReference type="InterPro" id="IPR005269">
    <property type="entry name" value="LOG"/>
</dbReference>
<gene>
    <name evidence="3" type="ORF">CD29_18135</name>
</gene>
<protein>
    <recommendedName>
        <fullName evidence="2">Cytokinin riboside 5'-monophosphate phosphoribohydrolase</fullName>
        <ecNumber evidence="2">3.2.2.n1</ecNumber>
    </recommendedName>
</protein>
<dbReference type="AlphaFoldDB" id="A0A0A3HVI5"/>
<dbReference type="Gene3D" id="3.40.50.450">
    <property type="match status" value="1"/>
</dbReference>